<dbReference type="EMBL" id="UINC01198614">
    <property type="protein sequence ID" value="SVE16655.1"/>
    <property type="molecule type" value="Genomic_DNA"/>
</dbReference>
<accession>A0A383BB54</accession>
<proteinExistence type="predicted"/>
<protein>
    <submittedName>
        <fullName evidence="1">Uncharacterized protein</fullName>
    </submittedName>
</protein>
<sequence length="38" mass="4065">MLFNKEINHLLSGGVVSGMSEDLFAVYLSSFVSSLKSG</sequence>
<gene>
    <name evidence="1" type="ORF">METZ01_LOCUS469509</name>
</gene>
<feature type="non-terminal residue" evidence="1">
    <location>
        <position position="38"/>
    </location>
</feature>
<reference evidence="1" key="1">
    <citation type="submission" date="2018-05" db="EMBL/GenBank/DDBJ databases">
        <authorList>
            <person name="Lanie J.A."/>
            <person name="Ng W.-L."/>
            <person name="Kazmierczak K.M."/>
            <person name="Andrzejewski T.M."/>
            <person name="Davidsen T.M."/>
            <person name="Wayne K.J."/>
            <person name="Tettelin H."/>
            <person name="Glass J.I."/>
            <person name="Rusch D."/>
            <person name="Podicherti R."/>
            <person name="Tsui H.-C.T."/>
            <person name="Winkler M.E."/>
        </authorList>
    </citation>
    <scope>NUCLEOTIDE SEQUENCE</scope>
</reference>
<organism evidence="1">
    <name type="scientific">marine metagenome</name>
    <dbReference type="NCBI Taxonomy" id="408172"/>
    <lineage>
        <taxon>unclassified sequences</taxon>
        <taxon>metagenomes</taxon>
        <taxon>ecological metagenomes</taxon>
    </lineage>
</organism>
<dbReference type="AlphaFoldDB" id="A0A383BB54"/>
<name>A0A383BB54_9ZZZZ</name>
<evidence type="ECO:0000313" key="1">
    <source>
        <dbReference type="EMBL" id="SVE16655.1"/>
    </source>
</evidence>